<evidence type="ECO:0000256" key="4">
    <source>
        <dbReference type="SAM" id="Phobius"/>
    </source>
</evidence>
<protein>
    <submittedName>
        <fullName evidence="5">Uncharacterized protein</fullName>
    </submittedName>
</protein>
<dbReference type="EMBL" id="CABIJS010000444">
    <property type="protein sequence ID" value="VUZ51466.1"/>
    <property type="molecule type" value="Genomic_DNA"/>
</dbReference>
<dbReference type="CDD" id="cd05339">
    <property type="entry name" value="17beta-HSDXI-like_SDR_c"/>
    <property type="match status" value="1"/>
</dbReference>
<dbReference type="PRINTS" id="PR00081">
    <property type="entry name" value="GDHRDH"/>
</dbReference>
<name>A0A564YWC3_HYMDI</name>
<dbReference type="InterPro" id="IPR002347">
    <property type="entry name" value="SDR_fam"/>
</dbReference>
<dbReference type="InterPro" id="IPR036291">
    <property type="entry name" value="NAD(P)-bd_dom_sf"/>
</dbReference>
<evidence type="ECO:0000256" key="1">
    <source>
        <dbReference type="ARBA" id="ARBA00006484"/>
    </source>
</evidence>
<keyword evidence="6" id="KW-1185">Reference proteome</keyword>
<sequence length="333" mass="37320">MFVFIIVATWFACGFILFSIYQYLIRKPVDLSKDLVLITGAAHGIGRLLALLLSCYCQNIIVVDKNLEGLEETCHLVEKQSGISLICYTCDLSDRNAIQNLANEIRIKHGRVTLLVSNAGIVNGNYLIDVPIEKVEQVIEVNLMAPFYLIKEFLPGMLGSAYREALGRIPANLRIGPIENASRKCFPEAEPRGHLVFMSSIASQTIGTAVGDYCASKAGLSALVDSLRLELEAMGMYDKIAVTDIRPYVIDTGMFEGFNSKLSILPILKPEYVAKQIVEAIRYRKRIVYIPWIIWLIPLLQRLLPFKFLVFLYKIGGAFDGMNTFTRANKKQD</sequence>
<evidence type="ECO:0000256" key="3">
    <source>
        <dbReference type="RuleBase" id="RU000363"/>
    </source>
</evidence>
<keyword evidence="4" id="KW-1133">Transmembrane helix</keyword>
<accession>A0A564YWC3</accession>
<keyword evidence="4" id="KW-0812">Transmembrane</keyword>
<reference evidence="5 6" key="1">
    <citation type="submission" date="2019-07" db="EMBL/GenBank/DDBJ databases">
        <authorList>
            <person name="Jastrzebski P J."/>
            <person name="Paukszto L."/>
            <person name="Jastrzebski P J."/>
        </authorList>
    </citation>
    <scope>NUCLEOTIDE SEQUENCE [LARGE SCALE GENOMIC DNA]</scope>
    <source>
        <strain evidence="5 6">WMS-il1</strain>
    </source>
</reference>
<evidence type="ECO:0000256" key="2">
    <source>
        <dbReference type="ARBA" id="ARBA00023002"/>
    </source>
</evidence>
<dbReference type="SUPFAM" id="SSF51735">
    <property type="entry name" value="NAD(P)-binding Rossmann-fold domains"/>
    <property type="match status" value="1"/>
</dbReference>
<dbReference type="PANTHER" id="PTHR24322:SF736">
    <property type="entry name" value="RETINOL DEHYDROGENASE 10"/>
    <property type="match status" value="1"/>
</dbReference>
<evidence type="ECO:0000313" key="6">
    <source>
        <dbReference type="Proteomes" id="UP000321570"/>
    </source>
</evidence>
<organism evidence="5 6">
    <name type="scientific">Hymenolepis diminuta</name>
    <name type="common">Rat tapeworm</name>
    <dbReference type="NCBI Taxonomy" id="6216"/>
    <lineage>
        <taxon>Eukaryota</taxon>
        <taxon>Metazoa</taxon>
        <taxon>Spiralia</taxon>
        <taxon>Lophotrochozoa</taxon>
        <taxon>Platyhelminthes</taxon>
        <taxon>Cestoda</taxon>
        <taxon>Eucestoda</taxon>
        <taxon>Cyclophyllidea</taxon>
        <taxon>Hymenolepididae</taxon>
        <taxon>Hymenolepis</taxon>
    </lineage>
</organism>
<dbReference type="Gene3D" id="3.40.50.720">
    <property type="entry name" value="NAD(P)-binding Rossmann-like Domain"/>
    <property type="match status" value="1"/>
</dbReference>
<dbReference type="Pfam" id="PF00106">
    <property type="entry name" value="adh_short"/>
    <property type="match status" value="2"/>
</dbReference>
<comment type="similarity">
    <text evidence="1 3">Belongs to the short-chain dehydrogenases/reductases (SDR) family.</text>
</comment>
<dbReference type="GO" id="GO:0016616">
    <property type="term" value="F:oxidoreductase activity, acting on the CH-OH group of donors, NAD or NADP as acceptor"/>
    <property type="evidence" value="ECO:0007669"/>
    <property type="project" value="TreeGrafter"/>
</dbReference>
<proteinExistence type="inferred from homology"/>
<gene>
    <name evidence="5" type="ORF">WMSIL1_LOCUS10200</name>
</gene>
<dbReference type="AlphaFoldDB" id="A0A564YWC3"/>
<dbReference type="PRINTS" id="PR00080">
    <property type="entry name" value="SDRFAMILY"/>
</dbReference>
<dbReference type="InterPro" id="IPR020904">
    <property type="entry name" value="Sc_DH/Rdtase_CS"/>
</dbReference>
<keyword evidence="4" id="KW-0472">Membrane</keyword>
<dbReference type="Proteomes" id="UP000321570">
    <property type="component" value="Unassembled WGS sequence"/>
</dbReference>
<feature type="transmembrane region" description="Helical" evidence="4">
    <location>
        <begin position="287"/>
        <end position="304"/>
    </location>
</feature>
<evidence type="ECO:0000313" key="5">
    <source>
        <dbReference type="EMBL" id="VUZ51466.1"/>
    </source>
</evidence>
<dbReference type="PANTHER" id="PTHR24322">
    <property type="entry name" value="PKSB"/>
    <property type="match status" value="1"/>
</dbReference>
<feature type="transmembrane region" description="Helical" evidence="4">
    <location>
        <begin position="6"/>
        <end position="25"/>
    </location>
</feature>
<dbReference type="PROSITE" id="PS00061">
    <property type="entry name" value="ADH_SHORT"/>
    <property type="match status" value="1"/>
</dbReference>
<keyword evidence="2" id="KW-0560">Oxidoreductase</keyword>